<sequence>MAVATRAASSGLPSGSRSRFSMLIGHPPRRRNERRRAPRGRRRGTA</sequence>
<organism evidence="2 3">
    <name type="scientific">Luteococcus japonicus LSP_Lj1</name>
    <dbReference type="NCBI Taxonomy" id="1255658"/>
    <lineage>
        <taxon>Bacteria</taxon>
        <taxon>Bacillati</taxon>
        <taxon>Actinomycetota</taxon>
        <taxon>Actinomycetes</taxon>
        <taxon>Propionibacteriales</taxon>
        <taxon>Propionibacteriaceae</taxon>
        <taxon>Luteococcus</taxon>
    </lineage>
</organism>
<accession>A0A1R4JAF5</accession>
<dbReference type="EMBL" id="FUKQ01000025">
    <property type="protein sequence ID" value="SJN29111.1"/>
    <property type="molecule type" value="Genomic_DNA"/>
</dbReference>
<keyword evidence="3" id="KW-1185">Reference proteome</keyword>
<reference evidence="2 3" key="1">
    <citation type="submission" date="2017-02" db="EMBL/GenBank/DDBJ databases">
        <authorList>
            <person name="Peterson S.W."/>
        </authorList>
    </citation>
    <scope>NUCLEOTIDE SEQUENCE [LARGE SCALE GENOMIC DNA]</scope>
    <source>
        <strain evidence="2 3">LSP_Lj1</strain>
    </source>
</reference>
<gene>
    <name evidence="2" type="ORF">FM114_06460</name>
</gene>
<feature type="compositionally biased region" description="Basic residues" evidence="1">
    <location>
        <begin position="27"/>
        <end position="46"/>
    </location>
</feature>
<evidence type="ECO:0000313" key="3">
    <source>
        <dbReference type="Proteomes" id="UP000188342"/>
    </source>
</evidence>
<protein>
    <submittedName>
        <fullName evidence="2">Uncharacterized protein</fullName>
    </submittedName>
</protein>
<proteinExistence type="predicted"/>
<feature type="region of interest" description="Disordered" evidence="1">
    <location>
        <begin position="1"/>
        <end position="46"/>
    </location>
</feature>
<dbReference type="AlphaFoldDB" id="A0A1R4JAF5"/>
<dbReference type="Proteomes" id="UP000188342">
    <property type="component" value="Unassembled WGS sequence"/>
</dbReference>
<dbReference type="STRING" id="1255658.FM114_06460"/>
<evidence type="ECO:0000313" key="2">
    <source>
        <dbReference type="EMBL" id="SJN29111.1"/>
    </source>
</evidence>
<feature type="compositionally biased region" description="Polar residues" evidence="1">
    <location>
        <begin position="7"/>
        <end position="19"/>
    </location>
</feature>
<name>A0A1R4JAF5_9ACTN</name>
<evidence type="ECO:0000256" key="1">
    <source>
        <dbReference type="SAM" id="MobiDB-lite"/>
    </source>
</evidence>